<comment type="caution">
    <text evidence="1">The sequence shown here is derived from an EMBL/GenBank/DDBJ whole genome shotgun (WGS) entry which is preliminary data.</text>
</comment>
<dbReference type="NCBIfam" id="TIGR02301">
    <property type="entry name" value="TIGR02301 family protein"/>
    <property type="match status" value="1"/>
</dbReference>
<dbReference type="Pfam" id="PF09539">
    <property type="entry name" value="DUF2385"/>
    <property type="match status" value="1"/>
</dbReference>
<sequence length="171" mass="19077">MVSERLELRLKADERIVMHQTVKHLRALAVLSLAVFLPVSAANGQYQRDFQPDYDVSDTRDQTYIRNVVSLSSTLGSAHAIRLLCNGRDDQYWRVYMQELLGVEAPYQSRLRSSMVSAFNEAYSAESARRSGCDQAAVSAEKVYATTGKRLADELAQANLPSRAYSGPAEQ</sequence>
<keyword evidence="2" id="KW-1185">Reference proteome</keyword>
<dbReference type="InterPro" id="IPR012645">
    <property type="entry name" value="CHP02301"/>
</dbReference>
<dbReference type="Proteomes" id="UP000628854">
    <property type="component" value="Unassembled WGS sequence"/>
</dbReference>
<protein>
    <recommendedName>
        <fullName evidence="3">TIGR02301 family protein</fullName>
    </recommendedName>
</protein>
<evidence type="ECO:0000313" key="1">
    <source>
        <dbReference type="EMBL" id="GGB76889.1"/>
    </source>
</evidence>
<evidence type="ECO:0008006" key="3">
    <source>
        <dbReference type="Google" id="ProtNLM"/>
    </source>
</evidence>
<accession>A0ABQ1JSW8</accession>
<evidence type="ECO:0000313" key="2">
    <source>
        <dbReference type="Proteomes" id="UP000628854"/>
    </source>
</evidence>
<gene>
    <name evidence="1" type="ORF">GCM10011503_27070</name>
</gene>
<proteinExistence type="predicted"/>
<reference evidence="2" key="1">
    <citation type="journal article" date="2019" name="Int. J. Syst. Evol. Microbiol.">
        <title>The Global Catalogue of Microorganisms (GCM) 10K type strain sequencing project: providing services to taxonomists for standard genome sequencing and annotation.</title>
        <authorList>
            <consortium name="The Broad Institute Genomics Platform"/>
            <consortium name="The Broad Institute Genome Sequencing Center for Infectious Disease"/>
            <person name="Wu L."/>
            <person name="Ma J."/>
        </authorList>
    </citation>
    <scope>NUCLEOTIDE SEQUENCE [LARGE SCALE GENOMIC DNA]</scope>
    <source>
        <strain evidence="2">CGMCC 1.15928</strain>
    </source>
</reference>
<dbReference type="EMBL" id="BMKF01000002">
    <property type="protein sequence ID" value="GGB76889.1"/>
    <property type="molecule type" value="Genomic_DNA"/>
</dbReference>
<organism evidence="1 2">
    <name type="scientific">Henriciella pelagia</name>
    <dbReference type="NCBI Taxonomy" id="1977912"/>
    <lineage>
        <taxon>Bacteria</taxon>
        <taxon>Pseudomonadati</taxon>
        <taxon>Pseudomonadota</taxon>
        <taxon>Alphaproteobacteria</taxon>
        <taxon>Hyphomonadales</taxon>
        <taxon>Hyphomonadaceae</taxon>
        <taxon>Henriciella</taxon>
    </lineage>
</organism>
<name>A0ABQ1JSW8_9PROT</name>